<comment type="catalytic activity">
    <reaction evidence="6">
        <text>a 5'-end (N(7)-methyl 5'-triphosphoguanosine)-ribonucleoside in snRNA + S-adenosyl-L-methionine = a 5'-end (N(2),N(7)-dimethyl 5'-triphosphoguanosine)-ribonucleoside in snRNA + S-adenosyl-L-homocysteine + H(+)</text>
        <dbReference type="Rhea" id="RHEA:78471"/>
        <dbReference type="Rhea" id="RHEA-COMP:19085"/>
        <dbReference type="Rhea" id="RHEA-COMP:19087"/>
        <dbReference type="ChEBI" id="CHEBI:15378"/>
        <dbReference type="ChEBI" id="CHEBI:57856"/>
        <dbReference type="ChEBI" id="CHEBI:59789"/>
        <dbReference type="ChEBI" id="CHEBI:156461"/>
        <dbReference type="ChEBI" id="CHEBI:172880"/>
    </reaction>
    <physiologicalReaction direction="left-to-right" evidence="6">
        <dbReference type="Rhea" id="RHEA:78472"/>
    </physiologicalReaction>
</comment>
<evidence type="ECO:0000256" key="1">
    <source>
        <dbReference type="ARBA" id="ARBA00018517"/>
    </source>
</evidence>
<comment type="similarity">
    <text evidence="2">Belongs to the methyltransferase superfamily. Trimethylguanosine synthase family.</text>
</comment>
<evidence type="ECO:0000313" key="8">
    <source>
        <dbReference type="EMBL" id="GAT94798.1"/>
    </source>
</evidence>
<comment type="catalytic activity">
    <reaction evidence="3">
        <text>a 5'-end (N(2),N(7)-dimethyl 5'-triphosphoguanosine)-ribonucleoside in snoRNA + S-adenosyl-L-methionine = a 5'-end (N(2),N(2),N(7)-trimethyl 5'-triphosphoguanosine)-ribonucleoside in snoRNA + S-adenosyl-L-homocysteine + H(+)</text>
        <dbReference type="Rhea" id="RHEA:78507"/>
        <dbReference type="Rhea" id="RHEA-COMP:19088"/>
        <dbReference type="Rhea" id="RHEA-COMP:19090"/>
        <dbReference type="ChEBI" id="CHEBI:15378"/>
        <dbReference type="ChEBI" id="CHEBI:57856"/>
        <dbReference type="ChEBI" id="CHEBI:59789"/>
        <dbReference type="ChEBI" id="CHEBI:167623"/>
        <dbReference type="ChEBI" id="CHEBI:172880"/>
    </reaction>
    <physiologicalReaction direction="left-to-right" evidence="3">
        <dbReference type="Rhea" id="RHEA:78508"/>
    </physiologicalReaction>
</comment>
<dbReference type="InterPro" id="IPR029063">
    <property type="entry name" value="SAM-dependent_MTases_sf"/>
</dbReference>
<dbReference type="CDD" id="cd02440">
    <property type="entry name" value="AdoMet_MTases"/>
    <property type="match status" value="1"/>
</dbReference>
<dbReference type="GO" id="GO:0005634">
    <property type="term" value="C:nucleus"/>
    <property type="evidence" value="ECO:0007669"/>
    <property type="project" value="TreeGrafter"/>
</dbReference>
<organism evidence="8 9">
    <name type="scientific">Entamoeba histolytica</name>
    <dbReference type="NCBI Taxonomy" id="5759"/>
    <lineage>
        <taxon>Eukaryota</taxon>
        <taxon>Amoebozoa</taxon>
        <taxon>Evosea</taxon>
        <taxon>Archamoebae</taxon>
        <taxon>Mastigamoebida</taxon>
        <taxon>Entamoebidae</taxon>
        <taxon>Entamoeba</taxon>
    </lineage>
</organism>
<evidence type="ECO:0000256" key="5">
    <source>
        <dbReference type="ARBA" id="ARBA00048763"/>
    </source>
</evidence>
<dbReference type="VEuPathDB" id="AmoebaDB:KM1_088190"/>
<comment type="catalytic activity">
    <reaction evidence="5">
        <text>a 5'-end (N(2),N(7)-dimethyl 5'-triphosphoguanosine)-ribonucleoside in snRNA + S-adenosyl-L-methionine = a 5'-end (N(2),N(2),N(7)-trimethyl 5'-triphosphoguanosine)-ribonucleoside in snRNA + S-adenosyl-L-homocysteine + H(+)</text>
        <dbReference type="Rhea" id="RHEA:78479"/>
        <dbReference type="Rhea" id="RHEA-COMP:19087"/>
        <dbReference type="Rhea" id="RHEA-COMP:19089"/>
        <dbReference type="ChEBI" id="CHEBI:15378"/>
        <dbReference type="ChEBI" id="CHEBI:57856"/>
        <dbReference type="ChEBI" id="CHEBI:59789"/>
        <dbReference type="ChEBI" id="CHEBI:167623"/>
        <dbReference type="ChEBI" id="CHEBI:172880"/>
    </reaction>
    <physiologicalReaction direction="left-to-right" evidence="5">
        <dbReference type="Rhea" id="RHEA:78480"/>
    </physiologicalReaction>
</comment>
<evidence type="ECO:0000256" key="4">
    <source>
        <dbReference type="ARBA" id="ARBA00048740"/>
    </source>
</evidence>
<reference evidence="8 9" key="1">
    <citation type="submission" date="2016-05" db="EMBL/GenBank/DDBJ databases">
        <title>First whole genome sequencing of Entamoeba histolytica HM1:IMSS-clone-6.</title>
        <authorList>
            <person name="Mukherjee Avik.K."/>
            <person name="Izumyama S."/>
            <person name="Nakada-Tsukui K."/>
            <person name="Nozaki T."/>
        </authorList>
    </citation>
    <scope>NUCLEOTIDE SEQUENCE [LARGE SCALE GENOMIC DNA]</scope>
    <source>
        <strain evidence="8 9">HM1:IMSS clone 6</strain>
    </source>
</reference>
<evidence type="ECO:0000256" key="3">
    <source>
        <dbReference type="ARBA" id="ARBA00047418"/>
    </source>
</evidence>
<dbReference type="VEuPathDB" id="AmoebaDB:EHI7A_045740"/>
<gene>
    <name evidence="8" type="ORF">CL6EHI_100360</name>
</gene>
<evidence type="ECO:0000313" key="9">
    <source>
        <dbReference type="Proteomes" id="UP000078387"/>
    </source>
</evidence>
<dbReference type="PANTHER" id="PTHR14741:SF32">
    <property type="entry name" value="TRIMETHYLGUANOSINE SYNTHASE"/>
    <property type="match status" value="1"/>
</dbReference>
<protein>
    <recommendedName>
        <fullName evidence="1">Trimethylguanosine synthase</fullName>
    </recommendedName>
    <alternativeName>
        <fullName evidence="7">Cap-specific guanine-N(2) methyltransferase</fullName>
    </alternativeName>
</protein>
<dbReference type="VEuPathDB" id="AmoebaDB:EHI_100360"/>
<dbReference type="Proteomes" id="UP000078387">
    <property type="component" value="Unassembled WGS sequence"/>
</dbReference>
<proteinExistence type="inferred from homology"/>
<evidence type="ECO:0000256" key="7">
    <source>
        <dbReference type="ARBA" id="ARBA00049790"/>
    </source>
</evidence>
<dbReference type="Pfam" id="PF09445">
    <property type="entry name" value="Methyltransf_15"/>
    <property type="match status" value="1"/>
</dbReference>
<dbReference type="Gene3D" id="3.40.50.150">
    <property type="entry name" value="Vaccinia Virus protein VP39"/>
    <property type="match status" value="1"/>
</dbReference>
<sequence>MSIQHYYKQRYQLFSLYDKGILMDEEAWYSVTPESIAKHIAQRVQQRLFFLNKPIKVLDLFCCVGGDSIQQAVAGSYVTSVDFDPIKLELLEHNAQIYGVANKIKTVNEDAFTFIKRVNEADFDVILIAPPWGGPTKCRNKRSLNQLFDGLQQLYQTCVNKCPNVILYLPKDMDPQDIITQIDFPFERVEYSFGDHKVMQVLLTGALIVN</sequence>
<dbReference type="PANTHER" id="PTHR14741">
    <property type="entry name" value="S-ADENOSYLMETHIONINE-DEPENDENT METHYLTRANSFERASE RELATED"/>
    <property type="match status" value="1"/>
</dbReference>
<dbReference type="VEuPathDB" id="AmoebaDB:EHI5A_075680"/>
<dbReference type="EMBL" id="BDEQ01000001">
    <property type="protein sequence ID" value="GAT94798.1"/>
    <property type="molecule type" value="Genomic_DNA"/>
</dbReference>
<name>A0A5K1U464_ENTHI</name>
<dbReference type="VEuPathDB" id="AmoebaDB:EHI8A_120580"/>
<dbReference type="OMA" id="QRVESWY"/>
<dbReference type="InterPro" id="IPR019012">
    <property type="entry name" value="RNA_cap_Gua-N2-MeTrfase"/>
</dbReference>
<evidence type="ECO:0000256" key="2">
    <source>
        <dbReference type="ARBA" id="ARBA00025783"/>
    </source>
</evidence>
<dbReference type="FunFam" id="3.40.50.150:FF:000572">
    <property type="entry name" value="CLL-associated antigen KW-2, putative"/>
    <property type="match status" value="1"/>
</dbReference>
<comment type="catalytic activity">
    <reaction evidence="4">
        <text>a 5'-end (N(7)-methyl 5'-triphosphoguanosine)-ribonucleoside in snoRNA + S-adenosyl-L-methionine = a 5'-end (N(2),N(7)-dimethyl 5'-triphosphoguanosine)-ribonucleoside in snoRNA + S-adenosyl-L-homocysteine + H(+)</text>
        <dbReference type="Rhea" id="RHEA:78475"/>
        <dbReference type="Rhea" id="RHEA-COMP:19086"/>
        <dbReference type="Rhea" id="RHEA-COMP:19088"/>
        <dbReference type="ChEBI" id="CHEBI:15378"/>
        <dbReference type="ChEBI" id="CHEBI:57856"/>
        <dbReference type="ChEBI" id="CHEBI:59789"/>
        <dbReference type="ChEBI" id="CHEBI:156461"/>
        <dbReference type="ChEBI" id="CHEBI:172880"/>
    </reaction>
    <physiologicalReaction direction="left-to-right" evidence="4">
        <dbReference type="Rhea" id="RHEA:78476"/>
    </physiologicalReaction>
</comment>
<dbReference type="SUPFAM" id="SSF53335">
    <property type="entry name" value="S-adenosyl-L-methionine-dependent methyltransferases"/>
    <property type="match status" value="1"/>
</dbReference>
<accession>A0A5K1U464</accession>
<dbReference type="AlphaFoldDB" id="A0A5K1U464"/>
<dbReference type="GO" id="GO:0071164">
    <property type="term" value="F:RNA cap trimethylguanosine synthase activity"/>
    <property type="evidence" value="ECO:0007669"/>
    <property type="project" value="TreeGrafter"/>
</dbReference>
<evidence type="ECO:0000256" key="6">
    <source>
        <dbReference type="ARBA" id="ARBA00049075"/>
    </source>
</evidence>
<comment type="caution">
    <text evidence="8">The sequence shown here is derived from an EMBL/GenBank/DDBJ whole genome shotgun (WGS) entry which is preliminary data.</text>
</comment>